<dbReference type="Pfam" id="PF03466">
    <property type="entry name" value="LysR_substrate"/>
    <property type="match status" value="1"/>
</dbReference>
<dbReference type="GO" id="GO:0043565">
    <property type="term" value="F:sequence-specific DNA binding"/>
    <property type="evidence" value="ECO:0007669"/>
    <property type="project" value="TreeGrafter"/>
</dbReference>
<dbReference type="GO" id="GO:0006351">
    <property type="term" value="P:DNA-templated transcription"/>
    <property type="evidence" value="ECO:0007669"/>
    <property type="project" value="TreeGrafter"/>
</dbReference>
<evidence type="ECO:0000259" key="5">
    <source>
        <dbReference type="PROSITE" id="PS50931"/>
    </source>
</evidence>
<dbReference type="InterPro" id="IPR036390">
    <property type="entry name" value="WH_DNA-bd_sf"/>
</dbReference>
<dbReference type="InterPro" id="IPR036388">
    <property type="entry name" value="WH-like_DNA-bd_sf"/>
</dbReference>
<sequence length="293" mass="33725">MSQFEWSLTFKAIVDNQSLVKAADQIGVNASAVSKQLTKLEESLGVQLLNRTTRRIALTEAGKGFYEKVTRLEYEWRSTLDEASNLAADVKGIIRIAAPQPLFSRFLMPVLADFQRQYPEISYELLHHQIDQLPSIHADLSICREIEDYDSNSIVMVPFYSYHNQLFASAEYVEKHSSLNEIAQLRHQRCLVYSDKKYPLEWVFERQTVALNRVLYVNSAEIMISAAKNSLGIVYLPKEILLEELDNKTLVHVLPELQSPRHRACVYYPKADFVPKKVRALIDFLKKNRLMSS</sequence>
<dbReference type="PANTHER" id="PTHR30537:SF5">
    <property type="entry name" value="HTH-TYPE TRANSCRIPTIONAL ACTIVATOR TTDR-RELATED"/>
    <property type="match status" value="1"/>
</dbReference>
<keyword evidence="2" id="KW-0805">Transcription regulation</keyword>
<comment type="similarity">
    <text evidence="1">Belongs to the LysR transcriptional regulatory family.</text>
</comment>
<evidence type="ECO:0000256" key="4">
    <source>
        <dbReference type="ARBA" id="ARBA00023163"/>
    </source>
</evidence>
<name>A0A5P1R9P0_9GAMM</name>
<dbReference type="InterPro" id="IPR058163">
    <property type="entry name" value="LysR-type_TF_proteobact-type"/>
</dbReference>
<dbReference type="Proteomes" id="UP000324760">
    <property type="component" value="Chromosome"/>
</dbReference>
<keyword evidence="7" id="KW-1185">Reference proteome</keyword>
<accession>A0A5P1R9P0</accession>
<gene>
    <name evidence="6" type="ORF">F0U83_06185</name>
</gene>
<dbReference type="RefSeq" id="WP_138988707.1">
    <property type="nucleotide sequence ID" value="NZ_CP043869.1"/>
</dbReference>
<dbReference type="CDD" id="cd08422">
    <property type="entry name" value="PBP2_CrgA_like"/>
    <property type="match status" value="1"/>
</dbReference>
<evidence type="ECO:0000256" key="1">
    <source>
        <dbReference type="ARBA" id="ARBA00009437"/>
    </source>
</evidence>
<keyword evidence="3" id="KW-0238">DNA-binding</keyword>
<evidence type="ECO:0000313" key="6">
    <source>
        <dbReference type="EMBL" id="QEQ96328.1"/>
    </source>
</evidence>
<dbReference type="PROSITE" id="PS50931">
    <property type="entry name" value="HTH_LYSR"/>
    <property type="match status" value="1"/>
</dbReference>
<dbReference type="AlphaFoldDB" id="A0A5P1R9P0"/>
<dbReference type="Gene3D" id="1.10.10.10">
    <property type="entry name" value="Winged helix-like DNA-binding domain superfamily/Winged helix DNA-binding domain"/>
    <property type="match status" value="1"/>
</dbReference>
<keyword evidence="4" id="KW-0804">Transcription</keyword>
<feature type="domain" description="HTH lysR-type" evidence="5">
    <location>
        <begin position="1"/>
        <end position="59"/>
    </location>
</feature>
<dbReference type="GO" id="GO:0003700">
    <property type="term" value="F:DNA-binding transcription factor activity"/>
    <property type="evidence" value="ECO:0007669"/>
    <property type="project" value="InterPro"/>
</dbReference>
<dbReference type="SUPFAM" id="SSF46785">
    <property type="entry name" value="Winged helix' DNA-binding domain"/>
    <property type="match status" value="1"/>
</dbReference>
<dbReference type="EMBL" id="CP043869">
    <property type="protein sequence ID" value="QEQ96328.1"/>
    <property type="molecule type" value="Genomic_DNA"/>
</dbReference>
<dbReference type="FunFam" id="1.10.10.10:FF:000001">
    <property type="entry name" value="LysR family transcriptional regulator"/>
    <property type="match status" value="1"/>
</dbReference>
<evidence type="ECO:0000256" key="3">
    <source>
        <dbReference type="ARBA" id="ARBA00023125"/>
    </source>
</evidence>
<dbReference type="InterPro" id="IPR005119">
    <property type="entry name" value="LysR_subst-bd"/>
</dbReference>
<dbReference type="SUPFAM" id="SSF53850">
    <property type="entry name" value="Periplasmic binding protein-like II"/>
    <property type="match status" value="1"/>
</dbReference>
<dbReference type="Pfam" id="PF00126">
    <property type="entry name" value="HTH_1"/>
    <property type="match status" value="1"/>
</dbReference>
<dbReference type="Gene3D" id="3.40.190.290">
    <property type="match status" value="1"/>
</dbReference>
<dbReference type="KEGG" id="ncu:F0U83_06185"/>
<organism evidence="6 7">
    <name type="scientific">Neptunomonas concharum</name>
    <dbReference type="NCBI Taxonomy" id="1031538"/>
    <lineage>
        <taxon>Bacteria</taxon>
        <taxon>Pseudomonadati</taxon>
        <taxon>Pseudomonadota</taxon>
        <taxon>Gammaproteobacteria</taxon>
        <taxon>Oceanospirillales</taxon>
        <taxon>Oceanospirillaceae</taxon>
        <taxon>Neptunomonas</taxon>
    </lineage>
</organism>
<evidence type="ECO:0000313" key="7">
    <source>
        <dbReference type="Proteomes" id="UP000324760"/>
    </source>
</evidence>
<dbReference type="OrthoDB" id="9815676at2"/>
<protein>
    <submittedName>
        <fullName evidence="6">LysR family transcriptional regulator</fullName>
    </submittedName>
</protein>
<evidence type="ECO:0000256" key="2">
    <source>
        <dbReference type="ARBA" id="ARBA00023015"/>
    </source>
</evidence>
<dbReference type="PANTHER" id="PTHR30537">
    <property type="entry name" value="HTH-TYPE TRANSCRIPTIONAL REGULATOR"/>
    <property type="match status" value="1"/>
</dbReference>
<proteinExistence type="inferred from homology"/>
<reference evidence="6 7" key="1">
    <citation type="journal article" date="2019" name="Biochem. Eng. J.">
        <title>Metabolic engineering of the marine bacteria Neptunomonas concharum for the production of acetoin and meso-2,3-butanediol from acetate.</title>
        <authorList>
            <person name="Li W."/>
            <person name="Pu N."/>
            <person name="Liu C.-X."/>
            <person name="Yuan Q.-P."/>
            <person name="Li Z.-J."/>
        </authorList>
    </citation>
    <scope>NUCLEOTIDE SEQUENCE [LARGE SCALE GENOMIC DNA]</scope>
    <source>
        <strain evidence="6 7">JCM17730</strain>
    </source>
</reference>
<dbReference type="InterPro" id="IPR000847">
    <property type="entry name" value="LysR_HTH_N"/>
</dbReference>